<dbReference type="EMBL" id="JACAGC010000009">
    <property type="protein sequence ID" value="KAF6344140.1"/>
    <property type="molecule type" value="Genomic_DNA"/>
</dbReference>
<name>A0A671DR92_RHIFE</name>
<evidence type="ECO:0000313" key="4">
    <source>
        <dbReference type="Ensembl" id="ENSRFEP00010000719.1"/>
    </source>
</evidence>
<dbReference type="CTD" id="285782"/>
<dbReference type="Pfam" id="PF15066">
    <property type="entry name" value="CAGE1"/>
    <property type="match status" value="1"/>
</dbReference>
<keyword evidence="1" id="KW-0175">Coiled coil</keyword>
<dbReference type="PANTHER" id="PTHR36864:SF1">
    <property type="entry name" value="CANCER-ASSOCIATED GENE 1 PROTEIN"/>
    <property type="match status" value="1"/>
</dbReference>
<dbReference type="OrthoDB" id="9898225at2759"/>
<dbReference type="KEGG" id="rfq:117027233"/>
<dbReference type="GeneID" id="117027233"/>
<dbReference type="InterPro" id="IPR029381">
    <property type="entry name" value="CAGE1_N"/>
</dbReference>
<keyword evidence="5" id="KW-1185">Reference proteome</keyword>
<feature type="coiled-coil region" evidence="1">
    <location>
        <begin position="211"/>
        <end position="379"/>
    </location>
</feature>
<proteinExistence type="predicted"/>
<dbReference type="RefSeq" id="XP_032970648.1">
    <property type="nucleotide sequence ID" value="XM_033114757.1"/>
</dbReference>
<reference evidence="4 5" key="2">
    <citation type="journal article" date="2018" name="Annu Rev Anim Biosci">
        <title>Bat Biology, Genomes, and the Bat1K Project: To Generate Chromosome-Level Genomes for All Living Bat Species.</title>
        <authorList>
            <person name="Teeling E.C."/>
            <person name="Vernes S.C."/>
            <person name="Davalos L.M."/>
            <person name="Ray D.A."/>
            <person name="Gilbert M.T.P."/>
            <person name="Myers E."/>
        </authorList>
    </citation>
    <scope>NUCLEOTIDE SEQUENCE</scope>
</reference>
<dbReference type="GeneTree" id="ENSGT00390000001805"/>
<dbReference type="Ensembl" id="ENSRFET00010000814.1">
    <property type="protein sequence ID" value="ENSRFEP00010000719.1"/>
    <property type="gene ID" value="ENSRFEG00010000581.1"/>
</dbReference>
<dbReference type="InterPro" id="IPR052686">
    <property type="entry name" value="CAGE1_homolog"/>
</dbReference>
<reference evidence="4 5" key="3">
    <citation type="submission" date="2018-12" db="EMBL/GenBank/DDBJ databases">
        <title>G10K-VGP greater horseshoe bat female genome, primary haplotype.</title>
        <authorList>
            <person name="Teeling E."/>
            <person name="Myers G."/>
            <person name="Vernes S."/>
            <person name="Pippel M."/>
            <person name="Winkler S."/>
            <person name="Fedrigo O."/>
            <person name="Rhie A."/>
            <person name="Koren S."/>
            <person name="Phillippy A."/>
            <person name="Lewin H."/>
            <person name="Damas J."/>
            <person name="Howe K."/>
            <person name="Mountcastle J."/>
            <person name="Jarvis E.D."/>
        </authorList>
    </citation>
    <scope>NUCLEOTIDE SEQUENCE [LARGE SCALE GENOMIC DNA]</scope>
</reference>
<sequence length="661" mass="76134">MSLAKNTAEESALNLSEPHSRLCKECVHSDVENPFYTDKNFNLLDLRANYRTKEITVSSKGIQNSGEMSGSHQKEVTVDGMETSGIATACFSEDIFSSGGASQEDCKTPDIEQSLESLQPLEKDMVLNEVLWKLKHANKKQQTLIQKLQCSNIYLKKRVEELQMKPTRQQVFVDILNKLQETAEALIEDKYRVMLEKNDADKTLQNLHDILTDTQKHLQKSRNEKETLQAELKRIKSNYVCLQEGFITEMKQKNTAVSQCIEMGKALSKKEEEVERLQQLQGELEKVNTSALNLLKREKEAQEQEFQSLQEEFQKRENENLEERQKLKSRLEQLVAQVENLQFTSESERAQNTQLQQQIIEAKNENAKLQQQVARSEEQNYVPKFEIAPLKEHLEEVMESAITKDAKMIHSNLFLNCSPCEGENLNPLNVKNSQLASKIYNLLALTVGLLTCQGTNSPDAEHFKESEKVSDTVIQKLKSFYLKRKNLDEELLKHKDRITVFKEIIANEKAFQDQVTEVTDLDSNEAKTVRDVPLLLGAKLDKYHSLNEKLDFLIAKLGNLLESKEDHCNRLVEENDKYQKHLGNLINKVTSYEEIIKCADQRLEISHSQIAHLEERNTYLEGLIRRPREKARKSRPGRLENRPKFMTVMPAILEGNRNDFN</sequence>
<feature type="coiled-coil region" evidence="1">
    <location>
        <begin position="561"/>
        <end position="588"/>
    </location>
</feature>
<accession>A0A671DR92</accession>
<dbReference type="OMA" id="SKFTLCE"/>
<reference evidence="4 5" key="1">
    <citation type="journal article" date="2015" name="Annu Rev Anim Biosci">
        <title>The Genome 10K Project: a way forward.</title>
        <authorList>
            <person name="Koepfli K.P."/>
            <person name="Paten B."/>
            <person name="O'Brien S.J."/>
            <person name="Koepfli K.P."/>
            <person name="Paten B."/>
            <person name="Antunes A."/>
            <person name="Belov K."/>
            <person name="Bustamante C."/>
            <person name="Castoe T.A."/>
            <person name="Clawson H."/>
            <person name="Crawford A.J."/>
            <person name="Diekhans M."/>
            <person name="Distel D."/>
            <person name="Durbin R."/>
            <person name="Earl D."/>
            <person name="Fujita M.K."/>
            <person name="Gamble T."/>
            <person name="Georges A."/>
            <person name="Gemmell N."/>
            <person name="Gilbert M.T."/>
            <person name="Graves J.M."/>
            <person name="Green R.E."/>
            <person name="Hickey G."/>
            <person name="Jarvis E.D."/>
            <person name="Johnson W."/>
            <person name="Komissarov A."/>
            <person name="Korf I."/>
            <person name="Kuhn R."/>
            <person name="Larkin D.M."/>
            <person name="Lewin H."/>
            <person name="Lopez J.V."/>
            <person name="Ma J."/>
            <person name="Marques-Bonet T."/>
            <person name="Miller W."/>
            <person name="Murphy R."/>
            <person name="Pevzner P."/>
            <person name="Shapiro B."/>
            <person name="Steiner C."/>
            <person name="Tamazian G."/>
            <person name="Venkatesh B."/>
            <person name="Wang J."/>
            <person name="Wayne R."/>
            <person name="Wiley E."/>
            <person name="Yang H."/>
            <person name="Zhang G."/>
            <person name="Haussler D."/>
            <person name="Ryder O."/>
            <person name="O'Brien S.J."/>
        </authorList>
    </citation>
    <scope>NUCLEOTIDE SEQUENCE</scope>
</reference>
<gene>
    <name evidence="4" type="primary">CAGE1</name>
    <name evidence="3" type="ORF">mRhiFer1_002025</name>
</gene>
<evidence type="ECO:0000313" key="3">
    <source>
        <dbReference type="EMBL" id="KAF6344140.1"/>
    </source>
</evidence>
<dbReference type="Proteomes" id="UP000472240">
    <property type="component" value="Chromosome 9"/>
</dbReference>
<protein>
    <submittedName>
        <fullName evidence="3 4">Cancer antigen 1</fullName>
    </submittedName>
</protein>
<feature type="domain" description="Cancer-associated gene protein 1 N-terminal" evidence="2">
    <location>
        <begin position="2"/>
        <end position="338"/>
    </location>
</feature>
<organism evidence="4 5">
    <name type="scientific">Rhinolophus ferrumequinum</name>
    <name type="common">Greater horseshoe bat</name>
    <dbReference type="NCBI Taxonomy" id="59479"/>
    <lineage>
        <taxon>Eukaryota</taxon>
        <taxon>Metazoa</taxon>
        <taxon>Chordata</taxon>
        <taxon>Craniata</taxon>
        <taxon>Vertebrata</taxon>
        <taxon>Euteleostomi</taxon>
        <taxon>Mammalia</taxon>
        <taxon>Eutheria</taxon>
        <taxon>Laurasiatheria</taxon>
        <taxon>Chiroptera</taxon>
        <taxon>Yinpterochiroptera</taxon>
        <taxon>Rhinolophoidea</taxon>
        <taxon>Rhinolophidae</taxon>
        <taxon>Rhinolophinae</taxon>
        <taxon>Rhinolophus</taxon>
    </lineage>
</organism>
<evidence type="ECO:0000313" key="5">
    <source>
        <dbReference type="Proteomes" id="UP000472240"/>
    </source>
</evidence>
<dbReference type="Proteomes" id="UP000585614">
    <property type="component" value="Unassembled WGS sequence"/>
</dbReference>
<evidence type="ECO:0000259" key="2">
    <source>
        <dbReference type="Pfam" id="PF15066"/>
    </source>
</evidence>
<dbReference type="AlphaFoldDB" id="A0A671DR92"/>
<evidence type="ECO:0000313" key="6">
    <source>
        <dbReference type="Proteomes" id="UP000585614"/>
    </source>
</evidence>
<reference evidence="4" key="5">
    <citation type="submission" date="2025-05" db="UniProtKB">
        <authorList>
            <consortium name="Ensembl"/>
        </authorList>
    </citation>
    <scope>IDENTIFICATION</scope>
</reference>
<reference evidence="3 6" key="4">
    <citation type="journal article" date="2020" name="Nature">
        <title>Six reference-quality genomes reveal evolution of bat adaptations.</title>
        <authorList>
            <person name="Jebb D."/>
            <person name="Huang Z."/>
            <person name="Pippel M."/>
            <person name="Hughes G.M."/>
            <person name="Lavrichenko K."/>
            <person name="Devanna P."/>
            <person name="Winkler S."/>
            <person name="Jermiin L.S."/>
            <person name="Skirmuntt E.C."/>
            <person name="Katzourakis A."/>
            <person name="Burkitt-Gray L."/>
            <person name="Ray D.A."/>
            <person name="Sullivan K.A.M."/>
            <person name="Roscito J.G."/>
            <person name="Kirilenko B.M."/>
            <person name="Davalos L.M."/>
            <person name="Corthals A.P."/>
            <person name="Power M.L."/>
            <person name="Jones G."/>
            <person name="Ransome R.D."/>
            <person name="Dechmann D.K.N."/>
            <person name="Locatelli A.G."/>
            <person name="Puechmaille S.J."/>
            <person name="Fedrigo O."/>
            <person name="Jarvis E.D."/>
            <person name="Hiller M."/>
            <person name="Vernes S.C."/>
            <person name="Myers E.W."/>
            <person name="Teeling E.C."/>
        </authorList>
    </citation>
    <scope>NUCLEOTIDE SEQUENCE [LARGE SCALE GENOMIC DNA]</scope>
    <source>
        <strain evidence="3">MRhiFer1</strain>
        <tissue evidence="3">Lung</tissue>
    </source>
</reference>
<evidence type="ECO:0000256" key="1">
    <source>
        <dbReference type="SAM" id="Coils"/>
    </source>
</evidence>
<dbReference type="PANTHER" id="PTHR36864">
    <property type="entry name" value="CANCER-ASSOCIATED GENE 1 PROTEIN"/>
    <property type="match status" value="1"/>
</dbReference>